<accession>A0A4Y2FUF6</accession>
<sequence>MKETDLMAPENVCGKVPLWMAALICIQSQEAPSVHGYIQTTFFMQLFVLMQVQWVIPSFSKKIMLDHAELGWWRITFVRRILYAWVGQHVLRLERN</sequence>
<reference evidence="1 2" key="1">
    <citation type="journal article" date="2019" name="Sci. Rep.">
        <title>Orb-weaving spider Araneus ventricosus genome elucidates the spidroin gene catalogue.</title>
        <authorList>
            <person name="Kono N."/>
            <person name="Nakamura H."/>
            <person name="Ohtoshi R."/>
            <person name="Moran D.A.P."/>
            <person name="Shinohara A."/>
            <person name="Yoshida Y."/>
            <person name="Fujiwara M."/>
            <person name="Mori M."/>
            <person name="Tomita M."/>
            <person name="Arakawa K."/>
        </authorList>
    </citation>
    <scope>NUCLEOTIDE SEQUENCE [LARGE SCALE GENOMIC DNA]</scope>
</reference>
<evidence type="ECO:0000313" key="2">
    <source>
        <dbReference type="Proteomes" id="UP000499080"/>
    </source>
</evidence>
<evidence type="ECO:0000313" key="1">
    <source>
        <dbReference type="EMBL" id="GBM43999.1"/>
    </source>
</evidence>
<protein>
    <submittedName>
        <fullName evidence="1">Uncharacterized protein</fullName>
    </submittedName>
</protein>
<dbReference type="AlphaFoldDB" id="A0A4Y2FUF6"/>
<keyword evidence="2" id="KW-1185">Reference proteome</keyword>
<dbReference type="Proteomes" id="UP000499080">
    <property type="component" value="Unassembled WGS sequence"/>
</dbReference>
<proteinExistence type="predicted"/>
<dbReference type="EMBL" id="BGPR01175067">
    <property type="protein sequence ID" value="GBM43999.1"/>
    <property type="molecule type" value="Genomic_DNA"/>
</dbReference>
<name>A0A4Y2FUF6_ARAVE</name>
<comment type="caution">
    <text evidence="1">The sequence shown here is derived from an EMBL/GenBank/DDBJ whole genome shotgun (WGS) entry which is preliminary data.</text>
</comment>
<gene>
    <name evidence="1" type="ORF">AVEN_89460_1</name>
</gene>
<organism evidence="1 2">
    <name type="scientific">Araneus ventricosus</name>
    <name type="common">Orbweaver spider</name>
    <name type="synonym">Epeira ventricosa</name>
    <dbReference type="NCBI Taxonomy" id="182803"/>
    <lineage>
        <taxon>Eukaryota</taxon>
        <taxon>Metazoa</taxon>
        <taxon>Ecdysozoa</taxon>
        <taxon>Arthropoda</taxon>
        <taxon>Chelicerata</taxon>
        <taxon>Arachnida</taxon>
        <taxon>Araneae</taxon>
        <taxon>Araneomorphae</taxon>
        <taxon>Entelegynae</taxon>
        <taxon>Araneoidea</taxon>
        <taxon>Araneidae</taxon>
        <taxon>Araneus</taxon>
    </lineage>
</organism>